<feature type="compositionally biased region" description="Low complexity" evidence="1">
    <location>
        <begin position="309"/>
        <end position="319"/>
    </location>
</feature>
<evidence type="ECO:0000313" key="4">
    <source>
        <dbReference type="EMBL" id="KAF4138977.1"/>
    </source>
</evidence>
<name>A0A833SNP0_PHYIN</name>
<evidence type="ECO:0000313" key="2">
    <source>
        <dbReference type="EMBL" id="KAF4036458.1"/>
    </source>
</evidence>
<keyword evidence="5" id="KW-1185">Reference proteome</keyword>
<protein>
    <submittedName>
        <fullName evidence="2">Uncharacterized protein</fullName>
    </submittedName>
</protein>
<feature type="region of interest" description="Disordered" evidence="1">
    <location>
        <begin position="281"/>
        <end position="340"/>
    </location>
</feature>
<accession>A0A833SNP0</accession>
<dbReference type="Proteomes" id="UP000602510">
    <property type="component" value="Unassembled WGS sequence"/>
</dbReference>
<dbReference type="AlphaFoldDB" id="A0A833SNP0"/>
<dbReference type="EMBL" id="WSZM01000267">
    <property type="protein sequence ID" value="KAF4036458.1"/>
    <property type="molecule type" value="Genomic_DNA"/>
</dbReference>
<sequence length="340" mass="38013">MPGILNKPPVEKAKLERKIDKILTAKVKASSLRFCSFVIEKPVKGLRKLAAELGYERGKGWATVFRCTRGLRVIDHSGKNTVKDEEDSDRDANIESESSSGNGVDTEADADEEQRNGAVSEISDSSSNRRLKHRRVSREDDDQTEAHVAESLKHCSLRSEFKELKSKLMAKFVSLEEKIEVKIVGLEEELTSRKTRVRKYECEEDARLRKSSKDATAQIAKLMHVKARIERDRLFDKFNTLLVSLEASTENYVQSYVDANLRGGVLVLDNSDDYMAESVKTELSTSPDSTVDDLEGLSDPKNLFTVGPKAKLSSKLSSKSKPDLTMDDSDNSTNAFDTLQ</sequence>
<dbReference type="EMBL" id="JAACNO010002956">
    <property type="protein sequence ID" value="KAF4129494.1"/>
    <property type="molecule type" value="Genomic_DNA"/>
</dbReference>
<proteinExistence type="predicted"/>
<feature type="compositionally biased region" description="Polar residues" evidence="1">
    <location>
        <begin position="331"/>
        <end position="340"/>
    </location>
</feature>
<feature type="region of interest" description="Disordered" evidence="1">
    <location>
        <begin position="80"/>
        <end position="147"/>
    </location>
</feature>
<reference evidence="2" key="1">
    <citation type="submission" date="2020-04" db="EMBL/GenBank/DDBJ databases">
        <title>Hybrid Assembly of Korean Phytophthora infestans isolates.</title>
        <authorList>
            <person name="Prokchorchik M."/>
            <person name="Lee Y."/>
            <person name="Seo J."/>
            <person name="Cho J.-H."/>
            <person name="Park Y.-E."/>
            <person name="Jang D.-C."/>
            <person name="Im J.-S."/>
            <person name="Choi J.-G."/>
            <person name="Park H.-J."/>
            <person name="Lee G.-B."/>
            <person name="Lee Y.-G."/>
            <person name="Hong S.-Y."/>
            <person name="Cho K."/>
            <person name="Sohn K.H."/>
        </authorList>
    </citation>
    <scope>NUCLEOTIDE SEQUENCE</scope>
    <source>
        <strain evidence="2">KR_1_A1</strain>
        <strain evidence="3">KR_2_A2</strain>
    </source>
</reference>
<organism evidence="2 5">
    <name type="scientific">Phytophthora infestans</name>
    <name type="common">Potato late blight agent</name>
    <name type="synonym">Botrytis infestans</name>
    <dbReference type="NCBI Taxonomy" id="4787"/>
    <lineage>
        <taxon>Eukaryota</taxon>
        <taxon>Sar</taxon>
        <taxon>Stramenopiles</taxon>
        <taxon>Oomycota</taxon>
        <taxon>Peronosporomycetes</taxon>
        <taxon>Peronosporales</taxon>
        <taxon>Peronosporaceae</taxon>
        <taxon>Phytophthora</taxon>
    </lineage>
</organism>
<dbReference type="Proteomes" id="UP000704712">
    <property type="component" value="Unassembled WGS sequence"/>
</dbReference>
<dbReference type="EMBL" id="JAACNO010001608">
    <property type="protein sequence ID" value="KAF4138977.1"/>
    <property type="molecule type" value="Genomic_DNA"/>
</dbReference>
<evidence type="ECO:0000313" key="5">
    <source>
        <dbReference type="Proteomes" id="UP000602510"/>
    </source>
</evidence>
<evidence type="ECO:0000313" key="3">
    <source>
        <dbReference type="EMBL" id="KAF4129494.1"/>
    </source>
</evidence>
<comment type="caution">
    <text evidence="2">The sequence shown here is derived from an EMBL/GenBank/DDBJ whole genome shotgun (WGS) entry which is preliminary data.</text>
</comment>
<gene>
    <name evidence="2" type="ORF">GN244_ATG11568</name>
    <name evidence="4" type="ORF">GN958_ATG11934</name>
    <name evidence="3" type="ORF">GN958_ATG21318</name>
</gene>
<evidence type="ECO:0000256" key="1">
    <source>
        <dbReference type="SAM" id="MobiDB-lite"/>
    </source>
</evidence>